<evidence type="ECO:0000313" key="4">
    <source>
        <dbReference type="EMBL" id="EZG43522.1"/>
    </source>
</evidence>
<feature type="chain" id="PRO_5001511832" evidence="3">
    <location>
        <begin position="26"/>
        <end position="289"/>
    </location>
</feature>
<protein>
    <submittedName>
        <fullName evidence="4">Transmembrane protein</fullName>
    </submittedName>
</protein>
<feature type="compositionally biased region" description="Low complexity" evidence="1">
    <location>
        <begin position="149"/>
        <end position="162"/>
    </location>
</feature>
<dbReference type="GeneID" id="22915791"/>
<gene>
    <name evidence="4" type="ORF">GNI_168770</name>
</gene>
<keyword evidence="3" id="KW-0732">Signal</keyword>
<evidence type="ECO:0000256" key="3">
    <source>
        <dbReference type="SAM" id="SignalP"/>
    </source>
</evidence>
<feature type="transmembrane region" description="Helical" evidence="2">
    <location>
        <begin position="117"/>
        <end position="137"/>
    </location>
</feature>
<reference evidence="4" key="1">
    <citation type="submission" date="2013-12" db="EMBL/GenBank/DDBJ databases">
        <authorList>
            <person name="Omoto C.K."/>
            <person name="Sibley D."/>
            <person name="Venepally P."/>
            <person name="Hadjithomas M."/>
            <person name="Karamycheva S."/>
            <person name="Brunk B."/>
            <person name="Roos D."/>
            <person name="Caler E."/>
            <person name="Lorenzi H."/>
        </authorList>
    </citation>
    <scope>NUCLEOTIDE SEQUENCE</scope>
</reference>
<organism evidence="4 5">
    <name type="scientific">Gregarina niphandrodes</name>
    <name type="common">Septate eugregarine</name>
    <dbReference type="NCBI Taxonomy" id="110365"/>
    <lineage>
        <taxon>Eukaryota</taxon>
        <taxon>Sar</taxon>
        <taxon>Alveolata</taxon>
        <taxon>Apicomplexa</taxon>
        <taxon>Conoidasida</taxon>
        <taxon>Gregarinasina</taxon>
        <taxon>Eugregarinorida</taxon>
        <taxon>Gregarinidae</taxon>
        <taxon>Gregarina</taxon>
    </lineage>
</organism>
<keyword evidence="2 4" id="KW-0812">Transmembrane</keyword>
<keyword evidence="2" id="KW-0472">Membrane</keyword>
<accession>A0A023AXZ4</accession>
<evidence type="ECO:0000256" key="1">
    <source>
        <dbReference type="SAM" id="MobiDB-lite"/>
    </source>
</evidence>
<keyword evidence="5" id="KW-1185">Reference proteome</keyword>
<feature type="signal peptide" evidence="3">
    <location>
        <begin position="1"/>
        <end position="25"/>
    </location>
</feature>
<sequence length="289" mass="33212">MSLGVLYVIMTLILFSFVMIEQPNATKYTGWSYHWFPRALQYYFGVWCGMVGSSVDCHALMTYPSEYFGEYSGARWLAIVMEKKVIVRWLPDIIFGLLALIYFSPPHRNDAHWSSVWMWRSMGVTCLEALLLVAMIYGQPLLSPDKPNPKTTDPQTPDTVPTGLRERTDAVATDVEAGLLGMEEGDYKELALSTLTRFFDSRYSVVTWIWSSNWFTKVAPGYTNVLGYLLHFPLVWQPMFDKNKTISGQKSLLFMLVLWWLCLIGNCLFSKIKTILDRCFFSISQYVVS</sequence>
<feature type="transmembrane region" description="Helical" evidence="2">
    <location>
        <begin position="85"/>
        <end position="105"/>
    </location>
</feature>
<keyword evidence="2" id="KW-1133">Transmembrane helix</keyword>
<evidence type="ECO:0000313" key="5">
    <source>
        <dbReference type="Proteomes" id="UP000019763"/>
    </source>
</evidence>
<name>A0A023AXZ4_GRENI</name>
<evidence type="ECO:0000256" key="2">
    <source>
        <dbReference type="SAM" id="Phobius"/>
    </source>
</evidence>
<feature type="region of interest" description="Disordered" evidence="1">
    <location>
        <begin position="144"/>
        <end position="163"/>
    </location>
</feature>
<dbReference type="AlphaFoldDB" id="A0A023AXZ4"/>
<dbReference type="Proteomes" id="UP000019763">
    <property type="component" value="Unassembled WGS sequence"/>
</dbReference>
<comment type="caution">
    <text evidence="4">The sequence shown here is derived from an EMBL/GenBank/DDBJ whole genome shotgun (WGS) entry which is preliminary data.</text>
</comment>
<feature type="transmembrane region" description="Helical" evidence="2">
    <location>
        <begin position="252"/>
        <end position="272"/>
    </location>
</feature>
<dbReference type="RefSeq" id="XP_011133249.1">
    <property type="nucleotide sequence ID" value="XM_011134947.1"/>
</dbReference>
<dbReference type="VEuPathDB" id="CryptoDB:GNI_168770"/>
<proteinExistence type="predicted"/>
<dbReference type="EMBL" id="AFNH02001263">
    <property type="protein sequence ID" value="EZG43522.1"/>
    <property type="molecule type" value="Genomic_DNA"/>
</dbReference>